<evidence type="ECO:0000256" key="11">
    <source>
        <dbReference type="PROSITE-ProRule" id="PRU01360"/>
    </source>
</evidence>
<evidence type="ECO:0000256" key="10">
    <source>
        <dbReference type="ARBA" id="ARBA00023237"/>
    </source>
</evidence>
<comment type="subcellular location">
    <subcellularLocation>
        <location evidence="1 11">Cell outer membrane</location>
        <topology evidence="1 11">Multi-pass membrane protein</topology>
    </subcellularLocation>
</comment>
<dbReference type="InterPro" id="IPR012910">
    <property type="entry name" value="Plug_dom"/>
</dbReference>
<dbReference type="InterPro" id="IPR039426">
    <property type="entry name" value="TonB-dep_rcpt-like"/>
</dbReference>
<dbReference type="GO" id="GO:0006826">
    <property type="term" value="P:iron ion transport"/>
    <property type="evidence" value="ECO:0007669"/>
    <property type="project" value="UniProtKB-KW"/>
</dbReference>
<accession>A0A8H9IDW3</accession>
<keyword evidence="6" id="KW-0408">Iron</keyword>
<dbReference type="GO" id="GO:0009279">
    <property type="term" value="C:cell outer membrane"/>
    <property type="evidence" value="ECO:0007669"/>
    <property type="project" value="UniProtKB-SubCell"/>
</dbReference>
<name>A0A8H9IDW3_9ALTE</name>
<keyword evidence="7" id="KW-0406">Ion transport</keyword>
<dbReference type="InterPro" id="IPR036942">
    <property type="entry name" value="Beta-barrel_TonB_sf"/>
</dbReference>
<dbReference type="EMBL" id="BMZC01000007">
    <property type="protein sequence ID" value="GGZ67540.1"/>
    <property type="molecule type" value="Genomic_DNA"/>
</dbReference>
<feature type="domain" description="TonB-dependent receptor-like beta-barrel" evidence="14">
    <location>
        <begin position="286"/>
        <end position="762"/>
    </location>
</feature>
<evidence type="ECO:0000259" key="14">
    <source>
        <dbReference type="Pfam" id="PF00593"/>
    </source>
</evidence>
<evidence type="ECO:0000256" key="13">
    <source>
        <dbReference type="SAM" id="MobiDB-lite"/>
    </source>
</evidence>
<dbReference type="Proteomes" id="UP000622604">
    <property type="component" value="Unassembled WGS sequence"/>
</dbReference>
<dbReference type="RefSeq" id="WP_191866306.1">
    <property type="nucleotide sequence ID" value="NZ_BMZC01000007.1"/>
</dbReference>
<evidence type="ECO:0000256" key="8">
    <source>
        <dbReference type="ARBA" id="ARBA00023077"/>
    </source>
</evidence>
<evidence type="ECO:0000256" key="1">
    <source>
        <dbReference type="ARBA" id="ARBA00004571"/>
    </source>
</evidence>
<keyword evidence="3 11" id="KW-1134">Transmembrane beta strand</keyword>
<keyword evidence="4" id="KW-0410">Iron transport</keyword>
<comment type="similarity">
    <text evidence="11 12">Belongs to the TonB-dependent receptor family.</text>
</comment>
<comment type="caution">
    <text evidence="16">The sequence shown here is derived from an EMBL/GenBank/DDBJ whole genome shotgun (WGS) entry which is preliminary data.</text>
</comment>
<dbReference type="PANTHER" id="PTHR32552:SF81">
    <property type="entry name" value="TONB-DEPENDENT OUTER MEMBRANE RECEPTOR"/>
    <property type="match status" value="1"/>
</dbReference>
<evidence type="ECO:0000256" key="2">
    <source>
        <dbReference type="ARBA" id="ARBA00022448"/>
    </source>
</evidence>
<gene>
    <name evidence="16" type="ORF">GCM10011274_27640</name>
</gene>
<dbReference type="AlphaFoldDB" id="A0A8H9IDW3"/>
<feature type="region of interest" description="Disordered" evidence="13">
    <location>
        <begin position="314"/>
        <end position="334"/>
    </location>
</feature>
<reference evidence="16" key="2">
    <citation type="submission" date="2020-09" db="EMBL/GenBank/DDBJ databases">
        <authorList>
            <person name="Sun Q."/>
            <person name="Kim S."/>
        </authorList>
    </citation>
    <scope>NUCLEOTIDE SEQUENCE</scope>
    <source>
        <strain evidence="16">KCTC 32337</strain>
    </source>
</reference>
<evidence type="ECO:0000256" key="6">
    <source>
        <dbReference type="ARBA" id="ARBA00023004"/>
    </source>
</evidence>
<feature type="domain" description="TonB-dependent receptor plug" evidence="15">
    <location>
        <begin position="66"/>
        <end position="171"/>
    </location>
</feature>
<keyword evidence="2 11" id="KW-0813">Transport</keyword>
<protein>
    <submittedName>
        <fullName evidence="16">TonB-dependent receptor</fullName>
    </submittedName>
</protein>
<dbReference type="PANTHER" id="PTHR32552">
    <property type="entry name" value="FERRICHROME IRON RECEPTOR-RELATED"/>
    <property type="match status" value="1"/>
</dbReference>
<dbReference type="Pfam" id="PF07715">
    <property type="entry name" value="Plug"/>
    <property type="match status" value="1"/>
</dbReference>
<evidence type="ECO:0000313" key="17">
    <source>
        <dbReference type="Proteomes" id="UP000622604"/>
    </source>
</evidence>
<dbReference type="SUPFAM" id="SSF56935">
    <property type="entry name" value="Porins"/>
    <property type="match status" value="1"/>
</dbReference>
<keyword evidence="8 12" id="KW-0798">TonB box</keyword>
<evidence type="ECO:0000256" key="5">
    <source>
        <dbReference type="ARBA" id="ARBA00022692"/>
    </source>
</evidence>
<organism evidence="16 17">
    <name type="scientific">Paraglaciecola chathamensis</name>
    <dbReference type="NCBI Taxonomy" id="368405"/>
    <lineage>
        <taxon>Bacteria</taxon>
        <taxon>Pseudomonadati</taxon>
        <taxon>Pseudomonadota</taxon>
        <taxon>Gammaproteobacteria</taxon>
        <taxon>Alteromonadales</taxon>
        <taxon>Alteromonadaceae</taxon>
        <taxon>Paraglaciecola</taxon>
    </lineage>
</organism>
<evidence type="ECO:0000259" key="15">
    <source>
        <dbReference type="Pfam" id="PF07715"/>
    </source>
</evidence>
<evidence type="ECO:0000256" key="3">
    <source>
        <dbReference type="ARBA" id="ARBA00022452"/>
    </source>
</evidence>
<keyword evidence="9 11" id="KW-0472">Membrane</keyword>
<proteinExistence type="inferred from homology"/>
<evidence type="ECO:0000256" key="4">
    <source>
        <dbReference type="ARBA" id="ARBA00022496"/>
    </source>
</evidence>
<reference evidence="16" key="1">
    <citation type="journal article" date="2014" name="Int. J. Syst. Evol. Microbiol.">
        <title>Complete genome sequence of Corynebacterium casei LMG S-19264T (=DSM 44701T), isolated from a smear-ripened cheese.</title>
        <authorList>
            <consortium name="US DOE Joint Genome Institute (JGI-PGF)"/>
            <person name="Walter F."/>
            <person name="Albersmeier A."/>
            <person name="Kalinowski J."/>
            <person name="Ruckert C."/>
        </authorList>
    </citation>
    <scope>NUCLEOTIDE SEQUENCE</scope>
    <source>
        <strain evidence="16">KCTC 32337</strain>
    </source>
</reference>
<keyword evidence="5 11" id="KW-0812">Transmembrane</keyword>
<evidence type="ECO:0000313" key="16">
    <source>
        <dbReference type="EMBL" id="GGZ67540.1"/>
    </source>
</evidence>
<dbReference type="InterPro" id="IPR000531">
    <property type="entry name" value="Beta-barrel_TonB"/>
</dbReference>
<dbReference type="Gene3D" id="2.40.170.20">
    <property type="entry name" value="TonB-dependent receptor, beta-barrel domain"/>
    <property type="match status" value="1"/>
</dbReference>
<evidence type="ECO:0000256" key="9">
    <source>
        <dbReference type="ARBA" id="ARBA00023136"/>
    </source>
</evidence>
<evidence type="ECO:0000256" key="7">
    <source>
        <dbReference type="ARBA" id="ARBA00023065"/>
    </source>
</evidence>
<dbReference type="Pfam" id="PF00593">
    <property type="entry name" value="TonB_dep_Rec_b-barrel"/>
    <property type="match status" value="1"/>
</dbReference>
<keyword evidence="16" id="KW-0675">Receptor</keyword>
<evidence type="ECO:0000256" key="12">
    <source>
        <dbReference type="RuleBase" id="RU003357"/>
    </source>
</evidence>
<sequence length="799" mass="87764">MFTLSPLTQHFQLTPLCRFIRNSLSITLVASTAVNAQSEAPNTPSTTDTSGLERIVVTSQKRVQSLQDIPTSIQAFSGEELGKNNIANLLDMSESLPNVHITETSSSKRIFIRGIGSGTNAGFEQSVAMYKDGIYLGRGHQAKFPFLDMERIELIKGPQAVMFGKNATAGALSMSSNPASSLFEGNVKVEVGSDNERRYSGVINVPVNDDLAIRVAAFKESRDGFLYNQARDQDEASSDANGVRFTADWQLSDALHAQLKWEHGNFSTSGSRYQYIIDTPSRDEQIASDPTNPGNVGYRSFLLSDTSGLDYTSAVSGDQHPGGLDEGNDTSTDNGALRLTYSVNDYEFTSISTYSQYDWDALFDADYSEVSLIRQEYVEHYEQFTQELRVASPTNQVIEYVAGIFYMSSDLAHPNDVLLGASLLIPELPGTSLGTLALFEQEQESYSAFTSFTWNMDTHWKANLGLRYQHETKDVTSEQSIYALFEDGTPEAVQQFANAAAPAISRSLSGAGEHTLATDRSESHLSPSLSLQYFGFADTMLFANAGIGYKAGGFDGSGLNSSQGTEVDPNSGFEYEDEKATNYELGIKSEPIKNKLELNATVFLTDYQNLQVSEFNGNAFVVKNAAETRVKGIEIDSRWAMTDHWDLSANVALLDFEYQAYDGASPTVRQAELLGQATQSLTGQTGAFAPDYSGNIALNYETTVGSGYTLTANLAVNFSDDFFLEQDLDPIAHQKAYEKINLRIGLLDADDSWSISLLVNNLTDKRTFSQANDVPVISYAHRFLVERPRSVLLQGAYFF</sequence>
<dbReference type="PROSITE" id="PS52016">
    <property type="entry name" value="TONB_DEPENDENT_REC_3"/>
    <property type="match status" value="1"/>
</dbReference>
<keyword evidence="10 11" id="KW-0998">Cell outer membrane</keyword>